<comment type="caution">
    <text evidence="3">The sequence shown here is derived from an EMBL/GenBank/DDBJ whole genome shotgun (WGS) entry which is preliminary data.</text>
</comment>
<protein>
    <submittedName>
        <fullName evidence="3">Hydrolase</fullName>
    </submittedName>
</protein>
<keyword evidence="3" id="KW-0378">Hydrolase</keyword>
<dbReference type="Pfam" id="PF02230">
    <property type="entry name" value="Abhydrolase_2"/>
    <property type="match status" value="1"/>
</dbReference>
<keyword evidence="1" id="KW-0732">Signal</keyword>
<organism evidence="3 4">
    <name type="scientific">Sorangium cellulosum</name>
    <name type="common">Polyangium cellulosum</name>
    <dbReference type="NCBI Taxonomy" id="56"/>
    <lineage>
        <taxon>Bacteria</taxon>
        <taxon>Pseudomonadati</taxon>
        <taxon>Myxococcota</taxon>
        <taxon>Polyangia</taxon>
        <taxon>Polyangiales</taxon>
        <taxon>Polyangiaceae</taxon>
        <taxon>Sorangium</taxon>
    </lineage>
</organism>
<reference evidence="3 4" key="1">
    <citation type="submission" date="2014-02" db="EMBL/GenBank/DDBJ databases">
        <title>The small core and large imbalanced accessory genome model reveals a collaborative survival strategy of Sorangium cellulosum strains in nature.</title>
        <authorList>
            <person name="Han K."/>
            <person name="Peng R."/>
            <person name="Blom J."/>
            <person name="Li Y.-Z."/>
        </authorList>
    </citation>
    <scope>NUCLEOTIDE SEQUENCE [LARGE SCALE GENOMIC DNA]</scope>
    <source>
        <strain evidence="3 4">So0157-18</strain>
    </source>
</reference>
<dbReference type="GO" id="GO:0016787">
    <property type="term" value="F:hydrolase activity"/>
    <property type="evidence" value="ECO:0007669"/>
    <property type="project" value="UniProtKB-KW"/>
</dbReference>
<evidence type="ECO:0000259" key="2">
    <source>
        <dbReference type="Pfam" id="PF02230"/>
    </source>
</evidence>
<evidence type="ECO:0000313" key="4">
    <source>
        <dbReference type="Proteomes" id="UP000075604"/>
    </source>
</evidence>
<dbReference type="Gene3D" id="3.40.50.1820">
    <property type="entry name" value="alpha/beta hydrolase"/>
    <property type="match status" value="1"/>
</dbReference>
<dbReference type="PANTHER" id="PTHR43037">
    <property type="entry name" value="UNNAMED PRODUCT-RELATED"/>
    <property type="match status" value="1"/>
</dbReference>
<evidence type="ECO:0000256" key="1">
    <source>
        <dbReference type="ARBA" id="ARBA00022729"/>
    </source>
</evidence>
<dbReference type="InterPro" id="IPR050955">
    <property type="entry name" value="Plant_Biomass_Hydrol_Est"/>
</dbReference>
<accession>A0A150PPU6</accession>
<dbReference type="Proteomes" id="UP000075604">
    <property type="component" value="Unassembled WGS sequence"/>
</dbReference>
<evidence type="ECO:0000313" key="3">
    <source>
        <dbReference type="EMBL" id="KYF57682.1"/>
    </source>
</evidence>
<dbReference type="EMBL" id="JELX01001773">
    <property type="protein sequence ID" value="KYF57682.1"/>
    <property type="molecule type" value="Genomic_DNA"/>
</dbReference>
<proteinExistence type="predicted"/>
<gene>
    <name evidence="3" type="ORF">BE04_45910</name>
</gene>
<dbReference type="InterPro" id="IPR003140">
    <property type="entry name" value="PLipase/COase/thioEstase"/>
</dbReference>
<feature type="domain" description="Phospholipase/carboxylesterase/thioesterase" evidence="2">
    <location>
        <begin position="89"/>
        <end position="169"/>
    </location>
</feature>
<dbReference type="AlphaFoldDB" id="A0A150PPU6"/>
<dbReference type="InterPro" id="IPR029058">
    <property type="entry name" value="AB_hydrolase_fold"/>
</dbReference>
<dbReference type="PANTHER" id="PTHR43037:SF1">
    <property type="entry name" value="BLL1128 PROTEIN"/>
    <property type="match status" value="1"/>
</dbReference>
<dbReference type="SUPFAM" id="SSF53474">
    <property type="entry name" value="alpha/beta-Hydrolases"/>
    <property type="match status" value="1"/>
</dbReference>
<sequence>MTSGGRERSALLHVPRSLHKKKGRVPLVFDFHHFNGTPEAEAALTGLSALADERGLLVAYPAGVGGSWNAGLCCGQAWQEGVDDVDFTRDLIDAISEEHRVDPRRIFVTGMSNGALMAHRLGCELADRIAAIAPVAGVLHVPPATCEPARPISVLHVHGTADIVIPYNGGTGVVPVPVPGSLEFISVAESLAIWRERDGCARVSHVTYAHGDTTCRAWSRCAEEAEVEHCAVEGGGHTWPGGGDLPPVFGPKSETFDASERLLDFFEEHAM</sequence>
<name>A0A150PPU6_SORCE</name>